<gene>
    <name evidence="2" type="ORF">TNCV_2636891</name>
</gene>
<keyword evidence="3" id="KW-1185">Reference proteome</keyword>
<reference evidence="2" key="1">
    <citation type="submission" date="2020-08" db="EMBL/GenBank/DDBJ databases">
        <title>Multicomponent nature underlies the extraordinary mechanical properties of spider dragline silk.</title>
        <authorList>
            <person name="Kono N."/>
            <person name="Nakamura H."/>
            <person name="Mori M."/>
            <person name="Yoshida Y."/>
            <person name="Ohtoshi R."/>
            <person name="Malay A.D."/>
            <person name="Moran D.A.P."/>
            <person name="Tomita M."/>
            <person name="Numata K."/>
            <person name="Arakawa K."/>
        </authorList>
    </citation>
    <scope>NUCLEOTIDE SEQUENCE</scope>
</reference>
<evidence type="ECO:0000256" key="1">
    <source>
        <dbReference type="SAM" id="Phobius"/>
    </source>
</evidence>
<evidence type="ECO:0000313" key="3">
    <source>
        <dbReference type="Proteomes" id="UP000887159"/>
    </source>
</evidence>
<dbReference type="EMBL" id="BMAU01021021">
    <property type="protein sequence ID" value="GFX87049.1"/>
    <property type="molecule type" value="Genomic_DNA"/>
</dbReference>
<sequence length="86" mass="9990">MLNSCVMHRHTDPAPDIMVWGWYWISLSLISSTHCWYFITLHPALHLRGDGASRPSYLQGLATAMLQQDSPRLHVVRIVLRFFVNR</sequence>
<evidence type="ECO:0000313" key="2">
    <source>
        <dbReference type="EMBL" id="GFX87049.1"/>
    </source>
</evidence>
<keyword evidence="1" id="KW-1133">Transmembrane helix</keyword>
<feature type="transmembrane region" description="Helical" evidence="1">
    <location>
        <begin position="20"/>
        <end position="39"/>
    </location>
</feature>
<name>A0A8X6R6K9_TRICX</name>
<organism evidence="2 3">
    <name type="scientific">Trichonephila clavipes</name>
    <name type="common">Golden silk orbweaver</name>
    <name type="synonym">Nephila clavipes</name>
    <dbReference type="NCBI Taxonomy" id="2585209"/>
    <lineage>
        <taxon>Eukaryota</taxon>
        <taxon>Metazoa</taxon>
        <taxon>Ecdysozoa</taxon>
        <taxon>Arthropoda</taxon>
        <taxon>Chelicerata</taxon>
        <taxon>Arachnida</taxon>
        <taxon>Araneae</taxon>
        <taxon>Araneomorphae</taxon>
        <taxon>Entelegynae</taxon>
        <taxon>Araneoidea</taxon>
        <taxon>Nephilidae</taxon>
        <taxon>Trichonephila</taxon>
    </lineage>
</organism>
<accession>A0A8X6R6K9</accession>
<keyword evidence="1" id="KW-0472">Membrane</keyword>
<protein>
    <submittedName>
        <fullName evidence="2">Uncharacterized protein</fullName>
    </submittedName>
</protein>
<dbReference type="AlphaFoldDB" id="A0A8X6R6K9"/>
<dbReference type="Proteomes" id="UP000887159">
    <property type="component" value="Unassembled WGS sequence"/>
</dbReference>
<comment type="caution">
    <text evidence="2">The sequence shown here is derived from an EMBL/GenBank/DDBJ whole genome shotgun (WGS) entry which is preliminary data.</text>
</comment>
<keyword evidence="1" id="KW-0812">Transmembrane</keyword>
<proteinExistence type="predicted"/>